<gene>
    <name evidence="1" type="ORF">L0668_14815</name>
</gene>
<comment type="caution">
    <text evidence="1">The sequence shown here is derived from an EMBL/GenBank/DDBJ whole genome shotgun (WGS) entry which is preliminary data.</text>
</comment>
<proteinExistence type="predicted"/>
<evidence type="ECO:0000313" key="2">
    <source>
        <dbReference type="Proteomes" id="UP001521137"/>
    </source>
</evidence>
<keyword evidence="2" id="KW-1185">Reference proteome</keyword>
<dbReference type="Proteomes" id="UP001521137">
    <property type="component" value="Unassembled WGS sequence"/>
</dbReference>
<reference evidence="1 2" key="1">
    <citation type="submission" date="2022-01" db="EMBL/GenBank/DDBJ databases">
        <title>Paraglaciecola sp. G1-23.</title>
        <authorList>
            <person name="Jin M.S."/>
            <person name="Han D.M."/>
            <person name="Kim H.M."/>
            <person name="Jeon C.O."/>
        </authorList>
    </citation>
    <scope>NUCLEOTIDE SEQUENCE [LARGE SCALE GENOMIC DNA]</scope>
    <source>
        <strain evidence="1 2">G1-23</strain>
    </source>
</reference>
<name>A0ABS9DC63_9ALTE</name>
<dbReference type="RefSeq" id="WP_235313490.1">
    <property type="nucleotide sequence ID" value="NZ_JAKGAS010000008.1"/>
</dbReference>
<accession>A0ABS9DC63</accession>
<dbReference type="EMBL" id="JAKGAS010000008">
    <property type="protein sequence ID" value="MCF2949389.1"/>
    <property type="molecule type" value="Genomic_DNA"/>
</dbReference>
<evidence type="ECO:0000313" key="1">
    <source>
        <dbReference type="EMBL" id="MCF2949389.1"/>
    </source>
</evidence>
<evidence type="ECO:0008006" key="3">
    <source>
        <dbReference type="Google" id="ProtNLM"/>
    </source>
</evidence>
<sequence length="120" mass="13827">MKKLLLVGLVVSGLCGLVYASGHVNHQYGAQKFIANLELDETRQAKTLEILHSYKQIKDLAMSGQFEQIPIFLEKKENELAQVLTEAEMQQFKQNVGKWAEGKDFSKYQKYAEKHFNKYD</sequence>
<protein>
    <recommendedName>
        <fullName evidence="3">DUF1318 domain-containing protein</fullName>
    </recommendedName>
</protein>
<organism evidence="1 2">
    <name type="scientific">Paraglaciecola algarum</name>
    <dbReference type="NCBI Taxonomy" id="3050085"/>
    <lineage>
        <taxon>Bacteria</taxon>
        <taxon>Pseudomonadati</taxon>
        <taxon>Pseudomonadota</taxon>
        <taxon>Gammaproteobacteria</taxon>
        <taxon>Alteromonadales</taxon>
        <taxon>Alteromonadaceae</taxon>
        <taxon>Paraglaciecola</taxon>
    </lineage>
</organism>